<dbReference type="CDD" id="cd00140">
    <property type="entry name" value="beta_clamp"/>
    <property type="match status" value="1"/>
</dbReference>
<dbReference type="Proteomes" id="UP001594351">
    <property type="component" value="Unassembled WGS sequence"/>
</dbReference>
<keyword evidence="5 12" id="KW-0548">Nucleotidyltransferase</keyword>
<evidence type="ECO:0000256" key="7">
    <source>
        <dbReference type="ARBA" id="ARBA00022932"/>
    </source>
</evidence>
<dbReference type="InterPro" id="IPR022635">
    <property type="entry name" value="DNA_polIII_beta_C"/>
</dbReference>
<dbReference type="EMBL" id="JBHPBY010000107">
    <property type="protein sequence ID" value="MFC1850547.1"/>
    <property type="molecule type" value="Genomic_DNA"/>
</dbReference>
<keyword evidence="4 12" id="KW-0808">Transferase</keyword>
<gene>
    <name evidence="12" type="primary">dnaN</name>
    <name evidence="11" type="ORF">ACFL27_10180</name>
    <name evidence="12" type="ORF">ACFL27_10245</name>
</gene>
<dbReference type="Pfam" id="PF02767">
    <property type="entry name" value="DNA_pol3_beta_2"/>
    <property type="match status" value="1"/>
</dbReference>
<organism evidence="12 13">
    <name type="scientific">candidate division CSSED10-310 bacterium</name>
    <dbReference type="NCBI Taxonomy" id="2855610"/>
    <lineage>
        <taxon>Bacteria</taxon>
        <taxon>Bacteria division CSSED10-310</taxon>
    </lineage>
</organism>
<evidence type="ECO:0000256" key="3">
    <source>
        <dbReference type="ARBA" id="ARBA00022490"/>
    </source>
</evidence>
<comment type="similarity">
    <text evidence="2">Belongs to the beta sliding clamp family.</text>
</comment>
<feature type="non-terminal residue" evidence="12">
    <location>
        <position position="1"/>
    </location>
</feature>
<feature type="domain" description="DNA polymerase III beta sliding clamp central" evidence="9">
    <location>
        <begin position="1"/>
        <end position="86"/>
    </location>
</feature>
<dbReference type="InterPro" id="IPR001001">
    <property type="entry name" value="DNA_polIII_beta"/>
</dbReference>
<accession>A0ABV6YWL0</accession>
<dbReference type="PANTHER" id="PTHR30478">
    <property type="entry name" value="DNA POLYMERASE III SUBUNIT BETA"/>
    <property type="match status" value="1"/>
</dbReference>
<dbReference type="SUPFAM" id="SSF55979">
    <property type="entry name" value="DNA clamp"/>
    <property type="match status" value="2"/>
</dbReference>
<evidence type="ECO:0000259" key="10">
    <source>
        <dbReference type="Pfam" id="PF02768"/>
    </source>
</evidence>
<reference evidence="12 13" key="1">
    <citation type="submission" date="2024-09" db="EMBL/GenBank/DDBJ databases">
        <title>Laminarin stimulates single cell rates of sulfate reduction while oxygen inhibits transcriptomic activity in coastal marine sediment.</title>
        <authorList>
            <person name="Lindsay M."/>
            <person name="Orcutt B."/>
            <person name="Emerson D."/>
            <person name="Stepanauskas R."/>
            <person name="D'Angelo T."/>
        </authorList>
    </citation>
    <scope>NUCLEOTIDE SEQUENCE [LARGE SCALE GENOMIC DNA]</scope>
    <source>
        <strain evidence="12">SAG AM-311-K15</strain>
    </source>
</reference>
<dbReference type="SMART" id="SM00480">
    <property type="entry name" value="POL3Bc"/>
    <property type="match status" value="1"/>
</dbReference>
<evidence type="ECO:0000313" key="13">
    <source>
        <dbReference type="Proteomes" id="UP001594351"/>
    </source>
</evidence>
<evidence type="ECO:0000313" key="12">
    <source>
        <dbReference type="EMBL" id="MFC1850560.1"/>
    </source>
</evidence>
<dbReference type="InterPro" id="IPR022637">
    <property type="entry name" value="DNA_polIII_beta_cen"/>
</dbReference>
<dbReference type="Gene3D" id="3.10.150.10">
    <property type="entry name" value="DNA Polymerase III, subunit A, domain 2"/>
    <property type="match status" value="1"/>
</dbReference>
<evidence type="ECO:0000256" key="4">
    <source>
        <dbReference type="ARBA" id="ARBA00022679"/>
    </source>
</evidence>
<keyword evidence="8" id="KW-0238">DNA-binding</keyword>
<keyword evidence="6" id="KW-0235">DNA replication</keyword>
<evidence type="ECO:0000259" key="9">
    <source>
        <dbReference type="Pfam" id="PF02767"/>
    </source>
</evidence>
<dbReference type="EC" id="2.7.7.7" evidence="12"/>
<dbReference type="Pfam" id="PF02768">
    <property type="entry name" value="DNA_pol3_beta_3"/>
    <property type="match status" value="1"/>
</dbReference>
<proteinExistence type="inferred from homology"/>
<keyword evidence="7" id="KW-0239">DNA-directed DNA polymerase</keyword>
<sequence>GIQFVKNDDILRMTATDGHRLAIIKRKFEEPTQDFELIIPKKTCKEILNLIEEADDSVLFCCSENKVVFQFGRTQLSNLIEGKYPDMEKAIPVIEDNLLSFNRKAMLGAIRRVSIFSDSVSYGIRFDLDKDRVTISSNDPELGEAKEELEVGFNSRYIQEVLTIIKCEDVMMKLTDPSSSVLLLDPEDKEFLCLIMPMRI</sequence>
<evidence type="ECO:0000256" key="5">
    <source>
        <dbReference type="ARBA" id="ARBA00022695"/>
    </source>
</evidence>
<evidence type="ECO:0000256" key="8">
    <source>
        <dbReference type="ARBA" id="ARBA00023125"/>
    </source>
</evidence>
<evidence type="ECO:0000256" key="2">
    <source>
        <dbReference type="ARBA" id="ARBA00010752"/>
    </source>
</evidence>
<dbReference type="InterPro" id="IPR046938">
    <property type="entry name" value="DNA_clamp_sf"/>
</dbReference>
<dbReference type="GO" id="GO:0003887">
    <property type="term" value="F:DNA-directed DNA polymerase activity"/>
    <property type="evidence" value="ECO:0007669"/>
    <property type="project" value="UniProtKB-EC"/>
</dbReference>
<dbReference type="EMBL" id="JBHPBY010000107">
    <property type="protein sequence ID" value="MFC1850560.1"/>
    <property type="molecule type" value="Genomic_DNA"/>
</dbReference>
<dbReference type="PANTHER" id="PTHR30478:SF0">
    <property type="entry name" value="BETA SLIDING CLAMP"/>
    <property type="match status" value="1"/>
</dbReference>
<evidence type="ECO:0000256" key="6">
    <source>
        <dbReference type="ARBA" id="ARBA00022705"/>
    </source>
</evidence>
<dbReference type="NCBIfam" id="TIGR00663">
    <property type="entry name" value="dnan"/>
    <property type="match status" value="1"/>
</dbReference>
<keyword evidence="3" id="KW-0963">Cytoplasm</keyword>
<name>A0ABV6YWL0_UNCC1</name>
<dbReference type="Gene3D" id="3.70.10.10">
    <property type="match status" value="1"/>
</dbReference>
<evidence type="ECO:0000313" key="11">
    <source>
        <dbReference type="EMBL" id="MFC1850547.1"/>
    </source>
</evidence>
<comment type="caution">
    <text evidence="12">The sequence shown here is derived from an EMBL/GenBank/DDBJ whole genome shotgun (WGS) entry which is preliminary data.</text>
</comment>
<keyword evidence="13" id="KW-1185">Reference proteome</keyword>
<comment type="subcellular location">
    <subcellularLocation>
        <location evidence="1">Cytoplasm</location>
    </subcellularLocation>
</comment>
<feature type="domain" description="DNA polymerase III beta sliding clamp C-terminal" evidence="10">
    <location>
        <begin position="90"/>
        <end position="199"/>
    </location>
</feature>
<protein>
    <submittedName>
        <fullName evidence="12">DNA polymerase III subunit beta</fullName>
        <ecNumber evidence="12">2.7.7.7</ecNumber>
    </submittedName>
</protein>
<evidence type="ECO:0000256" key="1">
    <source>
        <dbReference type="ARBA" id="ARBA00004496"/>
    </source>
</evidence>